<reference evidence="1 2" key="1">
    <citation type="submission" date="2021-06" db="EMBL/GenBank/DDBJ databases">
        <title>Caerostris extrusa draft genome.</title>
        <authorList>
            <person name="Kono N."/>
            <person name="Arakawa K."/>
        </authorList>
    </citation>
    <scope>NUCLEOTIDE SEQUENCE [LARGE SCALE GENOMIC DNA]</scope>
</reference>
<proteinExistence type="predicted"/>
<sequence>MDNERILSPHYRTKDLPLLNATGNHRLIFRAQNYLLLRRGECFVGFFSACTVPKEQRAQYFPRIPVSYYVMDGRGKWNVVADDKITNLFPLTVRPKSSFGPPFFFLDSPLVVFKMST</sequence>
<dbReference type="Proteomes" id="UP001054945">
    <property type="component" value="Unassembled WGS sequence"/>
</dbReference>
<comment type="caution">
    <text evidence="1">The sequence shown here is derived from an EMBL/GenBank/DDBJ whole genome shotgun (WGS) entry which is preliminary data.</text>
</comment>
<gene>
    <name evidence="1" type="ORF">CEXT_230091</name>
</gene>
<dbReference type="EMBL" id="BPLR01012962">
    <property type="protein sequence ID" value="GIY57799.1"/>
    <property type="molecule type" value="Genomic_DNA"/>
</dbReference>
<accession>A0AAV4UJM1</accession>
<dbReference type="AlphaFoldDB" id="A0AAV4UJM1"/>
<name>A0AAV4UJM1_CAEEX</name>
<evidence type="ECO:0000313" key="2">
    <source>
        <dbReference type="Proteomes" id="UP001054945"/>
    </source>
</evidence>
<evidence type="ECO:0000313" key="1">
    <source>
        <dbReference type="EMBL" id="GIY57799.1"/>
    </source>
</evidence>
<organism evidence="1 2">
    <name type="scientific">Caerostris extrusa</name>
    <name type="common">Bark spider</name>
    <name type="synonym">Caerostris bankana</name>
    <dbReference type="NCBI Taxonomy" id="172846"/>
    <lineage>
        <taxon>Eukaryota</taxon>
        <taxon>Metazoa</taxon>
        <taxon>Ecdysozoa</taxon>
        <taxon>Arthropoda</taxon>
        <taxon>Chelicerata</taxon>
        <taxon>Arachnida</taxon>
        <taxon>Araneae</taxon>
        <taxon>Araneomorphae</taxon>
        <taxon>Entelegynae</taxon>
        <taxon>Araneoidea</taxon>
        <taxon>Araneidae</taxon>
        <taxon>Caerostris</taxon>
    </lineage>
</organism>
<keyword evidence="2" id="KW-1185">Reference proteome</keyword>
<protein>
    <submittedName>
        <fullName evidence="1">Uncharacterized protein</fullName>
    </submittedName>
</protein>